<dbReference type="SUPFAM" id="SSF160443">
    <property type="entry name" value="SMR domain-like"/>
    <property type="match status" value="1"/>
</dbReference>
<feature type="domain" description="Smr" evidence="2">
    <location>
        <begin position="152"/>
        <end position="234"/>
    </location>
</feature>
<name>A0ABS5U969_9BACT</name>
<dbReference type="Gene3D" id="3.30.1370.110">
    <property type="match status" value="1"/>
</dbReference>
<dbReference type="PROSITE" id="PS50828">
    <property type="entry name" value="SMR"/>
    <property type="match status" value="1"/>
</dbReference>
<dbReference type="Pfam" id="PF01713">
    <property type="entry name" value="Smr"/>
    <property type="match status" value="1"/>
</dbReference>
<feature type="region of interest" description="Disordered" evidence="1">
    <location>
        <begin position="30"/>
        <end position="51"/>
    </location>
</feature>
<reference evidence="3 4" key="1">
    <citation type="submission" date="2021-05" db="EMBL/GenBank/DDBJ databases">
        <title>The draft genome of Geobacter chapellei DSM 13688.</title>
        <authorList>
            <person name="Xu Z."/>
            <person name="Masuda Y."/>
            <person name="Itoh H."/>
            <person name="Senoo K."/>
        </authorList>
    </citation>
    <scope>NUCLEOTIDE SEQUENCE [LARGE SCALE GENOMIC DNA]</scope>
    <source>
        <strain evidence="3 4">DSM 13688</strain>
    </source>
</reference>
<dbReference type="RefSeq" id="WP_214298924.1">
    <property type="nucleotide sequence ID" value="NZ_JAHDYS010000009.1"/>
</dbReference>
<comment type="caution">
    <text evidence="3">The sequence shown here is derived from an EMBL/GenBank/DDBJ whole genome shotgun (WGS) entry which is preliminary data.</text>
</comment>
<dbReference type="PANTHER" id="PTHR35562:SF2">
    <property type="entry name" value="DNA ENDONUCLEASE SMRA-RELATED"/>
    <property type="match status" value="1"/>
</dbReference>
<dbReference type="PANTHER" id="PTHR35562">
    <property type="entry name" value="DNA ENDONUCLEASE SMRA-RELATED"/>
    <property type="match status" value="1"/>
</dbReference>
<feature type="region of interest" description="Disordered" evidence="1">
    <location>
        <begin position="66"/>
        <end position="95"/>
    </location>
</feature>
<protein>
    <submittedName>
        <fullName evidence="3">Smr/MutS family protein</fullName>
    </submittedName>
</protein>
<evidence type="ECO:0000313" key="4">
    <source>
        <dbReference type="Proteomes" id="UP000784128"/>
    </source>
</evidence>
<evidence type="ECO:0000259" key="2">
    <source>
        <dbReference type="PROSITE" id="PS50828"/>
    </source>
</evidence>
<dbReference type="Proteomes" id="UP000784128">
    <property type="component" value="Unassembled WGS sequence"/>
</dbReference>
<keyword evidence="4" id="KW-1185">Reference proteome</keyword>
<evidence type="ECO:0000313" key="3">
    <source>
        <dbReference type="EMBL" id="MBT1072227.1"/>
    </source>
</evidence>
<sequence length="235" mass="25207">MAKKKKQEHQPKPAIFKTTPFSALKGVAVSVPEQPEEPKAVAPQPKPAAPDEAALFLQAMEGVTRVDGRQPLAKKAPAEAEPAMEHKPVHGSSKPLPQIDPDERAAFAEAIGQLKLDVAFTDQIPEDEEIKALGANRLRQLKRGVIIVDRQLDLHGLTREEALEALPRFLGSAAAHGEKAVLIITGKGNNSPAEPVLQQAVAGWLRDAGRKLIVEYAPAPRDMGGSGAFVVFLRG</sequence>
<dbReference type="InterPro" id="IPR036063">
    <property type="entry name" value="Smr_dom_sf"/>
</dbReference>
<dbReference type="InterPro" id="IPR002625">
    <property type="entry name" value="Smr_dom"/>
</dbReference>
<gene>
    <name evidence="3" type="ORF">KJB30_10555</name>
</gene>
<dbReference type="SMART" id="SM00463">
    <property type="entry name" value="SMR"/>
    <property type="match status" value="1"/>
</dbReference>
<evidence type="ECO:0000256" key="1">
    <source>
        <dbReference type="SAM" id="MobiDB-lite"/>
    </source>
</evidence>
<accession>A0ABS5U969</accession>
<organism evidence="3 4">
    <name type="scientific">Pelotalea chapellei</name>
    <dbReference type="NCBI Taxonomy" id="44671"/>
    <lineage>
        <taxon>Bacteria</taxon>
        <taxon>Pseudomonadati</taxon>
        <taxon>Thermodesulfobacteriota</taxon>
        <taxon>Desulfuromonadia</taxon>
        <taxon>Geobacterales</taxon>
        <taxon>Geobacteraceae</taxon>
        <taxon>Pelotalea</taxon>
    </lineage>
</organism>
<proteinExistence type="predicted"/>
<dbReference type="EMBL" id="JAHDYS010000009">
    <property type="protein sequence ID" value="MBT1072227.1"/>
    <property type="molecule type" value="Genomic_DNA"/>
</dbReference>